<dbReference type="GeneID" id="115947917"/>
<accession>A0A8N5EJT4</accession>
<proteinExistence type="predicted"/>
<evidence type="ECO:0000313" key="2">
    <source>
        <dbReference type="RefSeq" id="XP_030913349.1"/>
    </source>
</evidence>
<dbReference type="AlphaFoldDB" id="A0A8N5EJT4"/>
<name>A0A8N5EJT4_GEOFO</name>
<gene>
    <name evidence="2" type="primary">LOC115947917</name>
</gene>
<dbReference type="OrthoDB" id="9050046at2759"/>
<evidence type="ECO:0000313" key="1">
    <source>
        <dbReference type="Proteomes" id="UP000504602"/>
    </source>
</evidence>
<sequence>MAEDTEGLQLTGNFLAVPSPPASSQEGEAGGQYSNMHLYPPRLLCSCNLLVQRNLCVRAGVLWKQPPSRTFFSDRKKLHTASVGQVFRLRPFHVLVATGGGYAGYRKYEDYKLQQLEKRGIEVPVKLASEWEVCNSS</sequence>
<dbReference type="Proteomes" id="UP000504602">
    <property type="component" value="Unplaced"/>
</dbReference>
<keyword evidence="1" id="KW-1185">Reference proteome</keyword>
<protein>
    <submittedName>
        <fullName evidence="2">Phosphatidylserine decarboxylase proenzyme, mitochondrial-like</fullName>
    </submittedName>
</protein>
<dbReference type="RefSeq" id="XP_030913349.1">
    <property type="nucleotide sequence ID" value="XM_031057489.1"/>
</dbReference>
<reference evidence="2" key="1">
    <citation type="submission" date="2025-08" db="UniProtKB">
        <authorList>
            <consortium name="RefSeq"/>
        </authorList>
    </citation>
    <scope>IDENTIFICATION</scope>
</reference>
<organism evidence="1 2">
    <name type="scientific">Geospiza fortis</name>
    <name type="common">Medium ground-finch</name>
    <dbReference type="NCBI Taxonomy" id="48883"/>
    <lineage>
        <taxon>Eukaryota</taxon>
        <taxon>Metazoa</taxon>
        <taxon>Chordata</taxon>
        <taxon>Craniata</taxon>
        <taxon>Vertebrata</taxon>
        <taxon>Euteleostomi</taxon>
        <taxon>Archelosauria</taxon>
        <taxon>Archosauria</taxon>
        <taxon>Dinosauria</taxon>
        <taxon>Saurischia</taxon>
        <taxon>Theropoda</taxon>
        <taxon>Coelurosauria</taxon>
        <taxon>Aves</taxon>
        <taxon>Neognathae</taxon>
        <taxon>Neoaves</taxon>
        <taxon>Telluraves</taxon>
        <taxon>Australaves</taxon>
        <taxon>Passeriformes</taxon>
        <taxon>Thraupidae</taxon>
        <taxon>Geospiza</taxon>
    </lineage>
</organism>